<proteinExistence type="predicted"/>
<reference evidence="1 2" key="1">
    <citation type="submission" date="2018-07" db="EMBL/GenBank/DDBJ databases">
        <title>Dyella monticola sp. nov. and Dyella psychrodurans sp. nov. isolated from monsoon evergreen broad-leaved forest soil of Dinghu Mountain, China.</title>
        <authorList>
            <person name="Gao Z."/>
            <person name="Qiu L."/>
        </authorList>
    </citation>
    <scope>NUCLEOTIDE SEQUENCE [LARGE SCALE GENOMIC DNA]</scope>
    <source>
        <strain evidence="1 2">4MSK11</strain>
    </source>
</reference>
<evidence type="ECO:0000313" key="1">
    <source>
        <dbReference type="EMBL" id="RDS85916.1"/>
    </source>
</evidence>
<comment type="caution">
    <text evidence="1">The sequence shown here is derived from an EMBL/GenBank/DDBJ whole genome shotgun (WGS) entry which is preliminary data.</text>
</comment>
<sequence>MDITFQVDPSVDPTIVPFVYEHPEIGRDTYTFPIARMDKVAKMIALYTIADCIPDSAQRRAAFDAARALGQSLARTCTLGGAL</sequence>
<dbReference type="RefSeq" id="WP_115476167.1">
    <property type="nucleotide sequence ID" value="NZ_QRBF01000001.1"/>
</dbReference>
<evidence type="ECO:0000313" key="2">
    <source>
        <dbReference type="Proteomes" id="UP000255334"/>
    </source>
</evidence>
<name>A0A370XBZ5_9GAMM</name>
<dbReference type="AlphaFoldDB" id="A0A370XBZ5"/>
<organism evidence="1 2">
    <name type="scientific">Dyella psychrodurans</name>
    <dbReference type="NCBI Taxonomy" id="1927960"/>
    <lineage>
        <taxon>Bacteria</taxon>
        <taxon>Pseudomonadati</taxon>
        <taxon>Pseudomonadota</taxon>
        <taxon>Gammaproteobacteria</taxon>
        <taxon>Lysobacterales</taxon>
        <taxon>Rhodanobacteraceae</taxon>
        <taxon>Dyella</taxon>
    </lineage>
</organism>
<protein>
    <submittedName>
        <fullName evidence="1">Uncharacterized protein</fullName>
    </submittedName>
</protein>
<dbReference type="Proteomes" id="UP000255334">
    <property type="component" value="Unassembled WGS sequence"/>
</dbReference>
<accession>A0A370XBZ5</accession>
<keyword evidence="2" id="KW-1185">Reference proteome</keyword>
<gene>
    <name evidence="1" type="ORF">DWU99_01160</name>
</gene>
<dbReference type="EMBL" id="QRBF01000001">
    <property type="protein sequence ID" value="RDS85916.1"/>
    <property type="molecule type" value="Genomic_DNA"/>
</dbReference>